<gene>
    <name evidence="6" type="ORF">BRADI_4g09943v3</name>
</gene>
<evidence type="ECO:0000256" key="1">
    <source>
        <dbReference type="ARBA" id="ARBA00022821"/>
    </source>
</evidence>
<dbReference type="InterPro" id="IPR036388">
    <property type="entry name" value="WH-like_DNA-bd_sf"/>
</dbReference>
<dbReference type="EnsemblPlants" id="PNT62954">
    <property type="protein sequence ID" value="PNT62954"/>
    <property type="gene ID" value="BRADI_4g09943v3"/>
</dbReference>
<dbReference type="PANTHER" id="PTHR23155:SF1058">
    <property type="entry name" value="OS11G0668100 PROTEIN"/>
    <property type="match status" value="1"/>
</dbReference>
<accession>A0A2K2CLQ2</accession>
<dbReference type="InterPro" id="IPR027417">
    <property type="entry name" value="P-loop_NTPase"/>
</dbReference>
<keyword evidence="1" id="KW-0611">Plant defense</keyword>
<feature type="region of interest" description="Disordered" evidence="2">
    <location>
        <begin position="95"/>
        <end position="120"/>
    </location>
</feature>
<dbReference type="GO" id="GO:0043531">
    <property type="term" value="F:ADP binding"/>
    <property type="evidence" value="ECO:0007669"/>
    <property type="project" value="InterPro"/>
</dbReference>
<keyword evidence="3" id="KW-0812">Transmembrane</keyword>
<dbReference type="Gene3D" id="1.10.10.10">
    <property type="entry name" value="Winged helix-like DNA-binding domain superfamily/Winged helix DNA-binding domain"/>
    <property type="match status" value="1"/>
</dbReference>
<dbReference type="EMBL" id="CM000883">
    <property type="protein sequence ID" value="PNT62954.1"/>
    <property type="molecule type" value="Genomic_DNA"/>
</dbReference>
<dbReference type="PANTHER" id="PTHR23155">
    <property type="entry name" value="DISEASE RESISTANCE PROTEIN RP"/>
    <property type="match status" value="1"/>
</dbReference>
<feature type="transmembrane region" description="Helical" evidence="3">
    <location>
        <begin position="21"/>
        <end position="38"/>
    </location>
</feature>
<organism evidence="6">
    <name type="scientific">Brachypodium distachyon</name>
    <name type="common">Purple false brome</name>
    <name type="synonym">Trachynia distachya</name>
    <dbReference type="NCBI Taxonomy" id="15368"/>
    <lineage>
        <taxon>Eukaryota</taxon>
        <taxon>Viridiplantae</taxon>
        <taxon>Streptophyta</taxon>
        <taxon>Embryophyta</taxon>
        <taxon>Tracheophyta</taxon>
        <taxon>Spermatophyta</taxon>
        <taxon>Magnoliopsida</taxon>
        <taxon>Liliopsida</taxon>
        <taxon>Poales</taxon>
        <taxon>Poaceae</taxon>
        <taxon>BOP clade</taxon>
        <taxon>Pooideae</taxon>
        <taxon>Stipodae</taxon>
        <taxon>Brachypodieae</taxon>
        <taxon>Brachypodium</taxon>
    </lineage>
</organism>
<evidence type="ECO:0000256" key="2">
    <source>
        <dbReference type="SAM" id="MobiDB-lite"/>
    </source>
</evidence>
<dbReference type="Gramene" id="PNT62954">
    <property type="protein sequence ID" value="PNT62954"/>
    <property type="gene ID" value="BRADI_4g09943v3"/>
</dbReference>
<dbReference type="OrthoDB" id="1896560at2759"/>
<proteinExistence type="predicted"/>
<dbReference type="Proteomes" id="UP000008810">
    <property type="component" value="Chromosome 4"/>
</dbReference>
<keyword evidence="8" id="KW-1185">Reference proteome</keyword>
<reference evidence="6 7" key="1">
    <citation type="journal article" date="2010" name="Nature">
        <title>Genome sequencing and analysis of the model grass Brachypodium distachyon.</title>
        <authorList>
            <consortium name="International Brachypodium Initiative"/>
        </authorList>
    </citation>
    <scope>NUCLEOTIDE SEQUENCE [LARGE SCALE GENOMIC DNA]</scope>
    <source>
        <strain evidence="6 7">Bd21</strain>
    </source>
</reference>
<evidence type="ECO:0000259" key="4">
    <source>
        <dbReference type="Pfam" id="PF00931"/>
    </source>
</evidence>
<evidence type="ECO:0000259" key="5">
    <source>
        <dbReference type="Pfam" id="PF23559"/>
    </source>
</evidence>
<dbReference type="AlphaFoldDB" id="A0A2K2CLQ2"/>
<evidence type="ECO:0000313" key="8">
    <source>
        <dbReference type="Proteomes" id="UP000008810"/>
    </source>
</evidence>
<name>A0A2K2CLQ2_BRADI</name>
<evidence type="ECO:0000313" key="7">
    <source>
        <dbReference type="EnsemblPlants" id="PNT62954"/>
    </source>
</evidence>
<feature type="domain" description="Disease resistance protein winged helix" evidence="5">
    <location>
        <begin position="286"/>
        <end position="334"/>
    </location>
</feature>
<keyword evidence="3" id="KW-1133">Transmembrane helix</keyword>
<sequence length="336" mass="38636">MISWQTCFRLRHQMVRHQVPAVIVVLVNATLWLAYMALQGLGRLTLQFARYIRDYIKYDMKGKNSFDVIWCIHASETFNVDDIFDEMFKDITQVEHSDSEDLPGKNKDSEDPPVKKKDSGKLKRKLKKALTGKCFLFILDDFWVENRNDEELLELVSPLNAGRKGSKILVTARTEKPCLALGDYHPTEMPDLDEEQYFEMFMHHALGGTDVSQEQFIPAGRDIAKKLHRSPIAAVTVGGRLGITPDVKSWERAARLDVLNNTRGALWWSYQHLDADIRRCFEYCIIFPRRYQLKMDELIDLWTAQGFVKTTASEDMTCAALSYLEVLLSCSVLKST</sequence>
<dbReference type="GO" id="GO:0006952">
    <property type="term" value="P:defense response"/>
    <property type="evidence" value="ECO:0007669"/>
    <property type="project" value="InterPro"/>
</dbReference>
<keyword evidence="3" id="KW-0472">Membrane</keyword>
<reference evidence="6" key="2">
    <citation type="submission" date="2017-06" db="EMBL/GenBank/DDBJ databases">
        <title>WGS assembly of Brachypodium distachyon.</title>
        <authorList>
            <consortium name="The International Brachypodium Initiative"/>
            <person name="Lucas S."/>
            <person name="Harmon-Smith M."/>
            <person name="Lail K."/>
            <person name="Tice H."/>
            <person name="Grimwood J."/>
            <person name="Bruce D."/>
            <person name="Barry K."/>
            <person name="Shu S."/>
            <person name="Lindquist E."/>
            <person name="Wang M."/>
            <person name="Pitluck S."/>
            <person name="Vogel J.P."/>
            <person name="Garvin D.F."/>
            <person name="Mockler T.C."/>
            <person name="Schmutz J."/>
            <person name="Rokhsar D."/>
            <person name="Bevan M.W."/>
        </authorList>
    </citation>
    <scope>NUCLEOTIDE SEQUENCE</scope>
    <source>
        <strain evidence="6">Bd21</strain>
    </source>
</reference>
<reference evidence="7" key="3">
    <citation type="submission" date="2018-08" db="UniProtKB">
        <authorList>
            <consortium name="EnsemblPlants"/>
        </authorList>
    </citation>
    <scope>IDENTIFICATION</scope>
    <source>
        <strain evidence="7">cv. Bd21</strain>
    </source>
</reference>
<dbReference type="InterPro" id="IPR044974">
    <property type="entry name" value="Disease_R_plants"/>
</dbReference>
<dbReference type="InterPro" id="IPR058922">
    <property type="entry name" value="WHD_DRP"/>
</dbReference>
<feature type="domain" description="NB-ARC" evidence="4">
    <location>
        <begin position="57"/>
        <end position="205"/>
    </location>
</feature>
<dbReference type="Pfam" id="PF00931">
    <property type="entry name" value="NB-ARC"/>
    <property type="match status" value="1"/>
</dbReference>
<dbReference type="SUPFAM" id="SSF52540">
    <property type="entry name" value="P-loop containing nucleoside triphosphate hydrolases"/>
    <property type="match status" value="1"/>
</dbReference>
<dbReference type="InterPro" id="IPR002182">
    <property type="entry name" value="NB-ARC"/>
</dbReference>
<evidence type="ECO:0000256" key="3">
    <source>
        <dbReference type="SAM" id="Phobius"/>
    </source>
</evidence>
<evidence type="ECO:0000313" key="6">
    <source>
        <dbReference type="EMBL" id="PNT62954.1"/>
    </source>
</evidence>
<protein>
    <submittedName>
        <fullName evidence="6 7">Uncharacterized protein</fullName>
    </submittedName>
</protein>
<dbReference type="Gene3D" id="3.40.50.300">
    <property type="entry name" value="P-loop containing nucleotide triphosphate hydrolases"/>
    <property type="match status" value="1"/>
</dbReference>
<dbReference type="Pfam" id="PF23559">
    <property type="entry name" value="WHD_DRP"/>
    <property type="match status" value="1"/>
</dbReference>